<reference evidence="10 11" key="1">
    <citation type="submission" date="2022-04" db="EMBL/GenBank/DDBJ databases">
        <title>Halobacillus sp. isolated from saltern.</title>
        <authorList>
            <person name="Won M."/>
            <person name="Lee C.-M."/>
            <person name="Woen H.-Y."/>
            <person name="Kwon S.-W."/>
        </authorList>
    </citation>
    <scope>NUCLEOTIDE SEQUENCE [LARGE SCALE GENOMIC DNA]</scope>
    <source>
        <strain evidence="10 11">SSBR10-3</strain>
    </source>
</reference>
<dbReference type="RefSeq" id="WP_244708560.1">
    <property type="nucleotide sequence ID" value="NZ_CP095073.1"/>
</dbReference>
<dbReference type="InterPro" id="IPR032837">
    <property type="entry name" value="G1PDH"/>
</dbReference>
<proteinExistence type="predicted"/>
<keyword evidence="8" id="KW-0594">Phospholipid biosynthesis</keyword>
<keyword evidence="11" id="KW-1185">Reference proteome</keyword>
<dbReference type="PANTHER" id="PTHR43616:SF5">
    <property type="entry name" value="GLYCEROL DEHYDROGENASE 1"/>
    <property type="match status" value="1"/>
</dbReference>
<evidence type="ECO:0000313" key="11">
    <source>
        <dbReference type="Proteomes" id="UP000831787"/>
    </source>
</evidence>
<dbReference type="Gene3D" id="1.20.1090.10">
    <property type="entry name" value="Dehydroquinate synthase-like - alpha domain"/>
    <property type="match status" value="1"/>
</dbReference>
<accession>A0ABY4EGD6</accession>
<gene>
    <name evidence="10" type="ORF">MUN89_14820</name>
</gene>
<protein>
    <submittedName>
        <fullName evidence="10">Sn-glycerol-1-phosphate dehydrogenase</fullName>
    </submittedName>
</protein>
<evidence type="ECO:0000256" key="2">
    <source>
        <dbReference type="ARBA" id="ARBA00022516"/>
    </source>
</evidence>
<dbReference type="Pfam" id="PF13685">
    <property type="entry name" value="Fe-ADH_2"/>
    <property type="match status" value="1"/>
</dbReference>
<keyword evidence="9" id="KW-1208">Phospholipid metabolism</keyword>
<keyword evidence="6" id="KW-0520">NAD</keyword>
<keyword evidence="2" id="KW-0444">Lipid biosynthesis</keyword>
<evidence type="ECO:0000256" key="7">
    <source>
        <dbReference type="ARBA" id="ARBA00023098"/>
    </source>
</evidence>
<keyword evidence="1" id="KW-0963">Cytoplasm</keyword>
<sequence>MDIQTIEKLAEELGIKDALPKIEVGRGTLDSVLPKLKKEGINHVGMVMDTKTKLAAGDLLKSKLTAGHLDVCAIELVENQNGQVLAEEQTLVQVFKETPADCELLLAVGSGTIHDITRFCAYKMKIPFISIPTAASVDGFTSKGAPLIIRGVKQTVQTSAPTAVFADLNILMEAPPEMTAAGYGDILGKYTSLLDWQISRWIGKEPFNSTAYQLTLSSLQSCVEHTEEIAAGSEEGMKILVHSLIESGLVMLLLDFSRPASGGEHHLSHYWEMELIKKNQPQVLHGAKVGVAAIIIAELYKAWAESYSPKAFFNEDHDLVRYWDEIQDALRQLPEPDELKRLLLKMGGPVTPGELRLSDELVEESLNEAYHLRDRCTGLRLINQLKSKQVTYPFQPSLSLISILKPMN</sequence>
<evidence type="ECO:0000256" key="1">
    <source>
        <dbReference type="ARBA" id="ARBA00022490"/>
    </source>
</evidence>
<dbReference type="Proteomes" id="UP000831787">
    <property type="component" value="Chromosome"/>
</dbReference>
<evidence type="ECO:0000256" key="4">
    <source>
        <dbReference type="ARBA" id="ARBA00022857"/>
    </source>
</evidence>
<name>A0ABY4EGD6_9BACI</name>
<evidence type="ECO:0000256" key="5">
    <source>
        <dbReference type="ARBA" id="ARBA00023002"/>
    </source>
</evidence>
<keyword evidence="7" id="KW-0443">Lipid metabolism</keyword>
<dbReference type="InterPro" id="IPR016205">
    <property type="entry name" value="Glycerol_DH"/>
</dbReference>
<keyword evidence="5" id="KW-0560">Oxidoreductase</keyword>
<dbReference type="PANTHER" id="PTHR43616">
    <property type="entry name" value="GLYCEROL DEHYDROGENASE"/>
    <property type="match status" value="1"/>
</dbReference>
<dbReference type="CDD" id="cd08175">
    <property type="entry name" value="G1PDH"/>
    <property type="match status" value="1"/>
</dbReference>
<keyword evidence="4" id="KW-0521">NADP</keyword>
<evidence type="ECO:0000256" key="8">
    <source>
        <dbReference type="ARBA" id="ARBA00023209"/>
    </source>
</evidence>
<dbReference type="SUPFAM" id="SSF56796">
    <property type="entry name" value="Dehydroquinate synthase-like"/>
    <property type="match status" value="1"/>
</dbReference>
<keyword evidence="3" id="KW-0479">Metal-binding</keyword>
<dbReference type="Gene3D" id="3.40.50.1970">
    <property type="match status" value="1"/>
</dbReference>
<organism evidence="10 11">
    <name type="scientific">Halobacillus salinarum</name>
    <dbReference type="NCBI Taxonomy" id="2932257"/>
    <lineage>
        <taxon>Bacteria</taxon>
        <taxon>Bacillati</taxon>
        <taxon>Bacillota</taxon>
        <taxon>Bacilli</taxon>
        <taxon>Bacillales</taxon>
        <taxon>Bacillaceae</taxon>
        <taxon>Halobacillus</taxon>
    </lineage>
</organism>
<dbReference type="EMBL" id="CP095073">
    <property type="protein sequence ID" value="UOQ43201.1"/>
    <property type="molecule type" value="Genomic_DNA"/>
</dbReference>
<evidence type="ECO:0000256" key="9">
    <source>
        <dbReference type="ARBA" id="ARBA00023264"/>
    </source>
</evidence>
<evidence type="ECO:0000313" key="10">
    <source>
        <dbReference type="EMBL" id="UOQ43201.1"/>
    </source>
</evidence>
<evidence type="ECO:0000256" key="3">
    <source>
        <dbReference type="ARBA" id="ARBA00022723"/>
    </source>
</evidence>
<evidence type="ECO:0000256" key="6">
    <source>
        <dbReference type="ARBA" id="ARBA00023027"/>
    </source>
</evidence>